<evidence type="ECO:0000313" key="2">
    <source>
        <dbReference type="EMBL" id="WNZ23609.1"/>
    </source>
</evidence>
<proteinExistence type="predicted"/>
<dbReference type="EMBL" id="CP053586">
    <property type="protein sequence ID" value="WNZ23609.1"/>
    <property type="molecule type" value="Genomic_DNA"/>
</dbReference>
<accession>A0AA97AGL8</accession>
<dbReference type="GO" id="GO:0003677">
    <property type="term" value="F:DNA binding"/>
    <property type="evidence" value="ECO:0007669"/>
    <property type="project" value="InterPro"/>
</dbReference>
<evidence type="ECO:0000259" key="1">
    <source>
        <dbReference type="Pfam" id="PF02371"/>
    </source>
</evidence>
<name>A0AA97AGL8_9CYAN</name>
<reference evidence="2" key="1">
    <citation type="submission" date="2020-05" db="EMBL/GenBank/DDBJ databases">
        <authorList>
            <person name="Zhu T."/>
            <person name="Keshari N."/>
            <person name="Lu X."/>
        </authorList>
    </citation>
    <scope>NUCLEOTIDE SEQUENCE</scope>
    <source>
        <strain evidence="2">NK1-12</strain>
    </source>
</reference>
<dbReference type="PANTHER" id="PTHR33055">
    <property type="entry name" value="TRANSPOSASE FOR INSERTION SEQUENCE ELEMENT IS1111A"/>
    <property type="match status" value="1"/>
</dbReference>
<feature type="domain" description="Transposase IS116/IS110/IS902 C-terminal" evidence="1">
    <location>
        <begin position="35"/>
        <end position="120"/>
    </location>
</feature>
<dbReference type="InterPro" id="IPR047650">
    <property type="entry name" value="Transpos_IS110"/>
</dbReference>
<dbReference type="AlphaFoldDB" id="A0AA97AGL8"/>
<dbReference type="PANTHER" id="PTHR33055:SF3">
    <property type="entry name" value="PUTATIVE TRANSPOSASE FOR IS117-RELATED"/>
    <property type="match status" value="1"/>
</dbReference>
<dbReference type="Pfam" id="PF02371">
    <property type="entry name" value="Transposase_20"/>
    <property type="match status" value="1"/>
</dbReference>
<dbReference type="GO" id="GO:0004803">
    <property type="term" value="F:transposase activity"/>
    <property type="evidence" value="ECO:0007669"/>
    <property type="project" value="InterPro"/>
</dbReference>
<sequence>MIGKALALQLRTLLLRIEQLNQTIEQLFAQMPDADLFAALPGAGEHLAPRLLLAFGEERSRFTTAQGLLQYAGIAPVTERSGKKNWVHWRWSCPIFLQQTFVEWANQSRHHCAWAQAYYRMQRAKGNSHPAAMRSLAFKWIKKSKSKFAET</sequence>
<protein>
    <submittedName>
        <fullName evidence="2">IS110 family transposase</fullName>
    </submittedName>
</protein>
<organism evidence="2">
    <name type="scientific">Leptolyngbya sp. NK1-12</name>
    <dbReference type="NCBI Taxonomy" id="2547451"/>
    <lineage>
        <taxon>Bacteria</taxon>
        <taxon>Bacillati</taxon>
        <taxon>Cyanobacteriota</taxon>
        <taxon>Cyanophyceae</taxon>
        <taxon>Leptolyngbyales</taxon>
        <taxon>Leptolyngbyaceae</taxon>
        <taxon>Leptolyngbya group</taxon>
        <taxon>Leptolyngbya</taxon>
    </lineage>
</organism>
<dbReference type="GO" id="GO:0006313">
    <property type="term" value="P:DNA transposition"/>
    <property type="evidence" value="ECO:0007669"/>
    <property type="project" value="InterPro"/>
</dbReference>
<dbReference type="RefSeq" id="WP_316435317.1">
    <property type="nucleotide sequence ID" value="NZ_CP053586.1"/>
</dbReference>
<gene>
    <name evidence="2" type="ORF">HJG54_12610</name>
</gene>
<dbReference type="InterPro" id="IPR003346">
    <property type="entry name" value="Transposase_20"/>
</dbReference>